<evidence type="ECO:0000313" key="1">
    <source>
        <dbReference type="EMBL" id="KKM13522.1"/>
    </source>
</evidence>
<protein>
    <submittedName>
        <fullName evidence="1">Uncharacterized protein</fullName>
    </submittedName>
</protein>
<dbReference type="EMBL" id="LAZR01015361">
    <property type="protein sequence ID" value="KKM13522.1"/>
    <property type="molecule type" value="Genomic_DNA"/>
</dbReference>
<dbReference type="AlphaFoldDB" id="A0A0F9HEG2"/>
<reference evidence="1" key="1">
    <citation type="journal article" date="2015" name="Nature">
        <title>Complex archaea that bridge the gap between prokaryotes and eukaryotes.</title>
        <authorList>
            <person name="Spang A."/>
            <person name="Saw J.H."/>
            <person name="Jorgensen S.L."/>
            <person name="Zaremba-Niedzwiedzka K."/>
            <person name="Martijn J."/>
            <person name="Lind A.E."/>
            <person name="van Eijk R."/>
            <person name="Schleper C."/>
            <person name="Guy L."/>
            <person name="Ettema T.J."/>
        </authorList>
    </citation>
    <scope>NUCLEOTIDE SEQUENCE</scope>
</reference>
<gene>
    <name evidence="1" type="ORF">LCGC14_1715330</name>
</gene>
<sequence length="110" mass="12299">MTHTPGPWKAEGEFVREAGGRAISYCQSASGKREIEEVRANARLEAAAPDMEIEIAKLRQDNADLLKTLEMAREFLGRNETAMHRDFPDDLSYGQPELEAITRIIAKAKP</sequence>
<comment type="caution">
    <text evidence="1">The sequence shown here is derived from an EMBL/GenBank/DDBJ whole genome shotgun (WGS) entry which is preliminary data.</text>
</comment>
<accession>A0A0F9HEG2</accession>
<organism evidence="1">
    <name type="scientific">marine sediment metagenome</name>
    <dbReference type="NCBI Taxonomy" id="412755"/>
    <lineage>
        <taxon>unclassified sequences</taxon>
        <taxon>metagenomes</taxon>
        <taxon>ecological metagenomes</taxon>
    </lineage>
</organism>
<proteinExistence type="predicted"/>
<name>A0A0F9HEG2_9ZZZZ</name>